<dbReference type="InterPro" id="IPR002586">
    <property type="entry name" value="CobQ/CobB/MinD/ParA_Nub-bd_dom"/>
</dbReference>
<feature type="binding site" evidence="3">
    <location>
        <begin position="17"/>
        <end position="24"/>
    </location>
    <ligand>
        <name>ATP</name>
        <dbReference type="ChEBI" id="CHEBI:30616"/>
    </ligand>
</feature>
<dbReference type="Pfam" id="PF01656">
    <property type="entry name" value="CbiA"/>
    <property type="match status" value="1"/>
</dbReference>
<dbReference type="FunFam" id="3.40.50.300:FF:000285">
    <property type="entry name" value="Sporulation initiation inhibitor Soj"/>
    <property type="match status" value="1"/>
</dbReference>
<evidence type="ECO:0000313" key="6">
    <source>
        <dbReference type="Proteomes" id="UP000001013"/>
    </source>
</evidence>
<dbReference type="PaxDb" id="186497-PF1611"/>
<dbReference type="eggNOG" id="arCOG00589">
    <property type="taxonomic scope" value="Archaea"/>
</dbReference>
<dbReference type="NCBIfam" id="TIGR01969">
    <property type="entry name" value="minD_arch"/>
    <property type="match status" value="1"/>
</dbReference>
<dbReference type="GO" id="GO:0005829">
    <property type="term" value="C:cytosol"/>
    <property type="evidence" value="ECO:0007669"/>
    <property type="project" value="TreeGrafter"/>
</dbReference>
<dbReference type="InterPro" id="IPR025501">
    <property type="entry name" value="MinD_FleN"/>
</dbReference>
<protein>
    <submittedName>
        <fullName evidence="5">Cell division inhibitor minD</fullName>
    </submittedName>
</protein>
<evidence type="ECO:0000256" key="2">
    <source>
        <dbReference type="ARBA" id="ARBA00022840"/>
    </source>
</evidence>
<reference evidence="5 6" key="1">
    <citation type="journal article" date="1999" name="Genetics">
        <title>Divergence of the hyperthermophilic archaea Pyrococcus furiosus and P. horikoshii inferred from complete genomic sequences.</title>
        <authorList>
            <person name="Maeder D.L."/>
            <person name="Weiss R.B."/>
            <person name="Dunn D.M."/>
            <person name="Cherry J.L."/>
            <person name="Gonzalez J.M."/>
            <person name="DiRuggiero J."/>
            <person name="Robb F.T."/>
        </authorList>
    </citation>
    <scope>NUCLEOTIDE SEQUENCE [LARGE SCALE GENOMIC DNA]</scope>
    <source>
        <strain evidence="6">ATCC 43587 / DSM 3638 / JCM 8422 / Vc1</strain>
    </source>
</reference>
<keyword evidence="6" id="KW-1185">Reference proteome</keyword>
<keyword evidence="2 3" id="KW-0067">ATP-binding</keyword>
<proteinExistence type="predicted"/>
<dbReference type="Gene3D" id="3.40.50.300">
    <property type="entry name" value="P-loop containing nucleotide triphosphate hydrolases"/>
    <property type="match status" value="1"/>
</dbReference>
<keyword evidence="1 3" id="KW-0547">Nucleotide-binding</keyword>
<dbReference type="InterPro" id="IPR027417">
    <property type="entry name" value="P-loop_NTPase"/>
</dbReference>
<dbReference type="SUPFAM" id="SSF52540">
    <property type="entry name" value="P-loop containing nucleoside triphosphate hydrolases"/>
    <property type="match status" value="1"/>
</dbReference>
<dbReference type="InterPro" id="IPR010224">
    <property type="entry name" value="MinD_archaea"/>
</dbReference>
<evidence type="ECO:0000313" key="5">
    <source>
        <dbReference type="EMBL" id="AAL81735.1"/>
    </source>
</evidence>
<sequence>MGGLALEGRSIVFASGKGGTGKTTTVANIGVALAQFGKEVILIDADITMANLSLILGMEDIPITLHDVLAGEAELKDAIYEGPAGVKVIPGGLSLEKVKKARPERLRELIKEISQMGDFILIDAPAGLELTSVTALLIGKELIIVTNPEISAITDSLKTKLVAEKLGTLPLGAILNRVTSEKTELSKEEIEAILEVPVIGIVPEDPEVKRASAYGVPLVIKNPTSPAAIAYKQIAAKLAGIKWTPPEPESPVKRIFKALFGGKR</sequence>
<dbReference type="EMBL" id="AE009950">
    <property type="protein sequence ID" value="AAL81735.1"/>
    <property type="molecule type" value="Genomic_DNA"/>
</dbReference>
<dbReference type="GO" id="GO:0016887">
    <property type="term" value="F:ATP hydrolysis activity"/>
    <property type="evidence" value="ECO:0007669"/>
    <property type="project" value="TreeGrafter"/>
</dbReference>
<dbReference type="GO" id="GO:0051782">
    <property type="term" value="P:negative regulation of cell division"/>
    <property type="evidence" value="ECO:0007669"/>
    <property type="project" value="TreeGrafter"/>
</dbReference>
<organism evidence="5 6">
    <name type="scientific">Pyrococcus furiosus (strain ATCC 43587 / DSM 3638 / JCM 8422 / Vc1)</name>
    <dbReference type="NCBI Taxonomy" id="186497"/>
    <lineage>
        <taxon>Archaea</taxon>
        <taxon>Methanobacteriati</taxon>
        <taxon>Methanobacteriota</taxon>
        <taxon>Thermococci</taxon>
        <taxon>Thermococcales</taxon>
        <taxon>Thermococcaceae</taxon>
        <taxon>Pyrococcus</taxon>
    </lineage>
</organism>
<dbReference type="GO" id="GO:0005524">
    <property type="term" value="F:ATP binding"/>
    <property type="evidence" value="ECO:0007669"/>
    <property type="project" value="UniProtKB-KW"/>
</dbReference>
<dbReference type="SMART" id="SM00382">
    <property type="entry name" value="AAA"/>
    <property type="match status" value="1"/>
</dbReference>
<dbReference type="CDD" id="cd02036">
    <property type="entry name" value="MinD"/>
    <property type="match status" value="1"/>
</dbReference>
<accession>Q8U0H8</accession>
<name>Q8U0H8_PYRFU</name>
<dbReference type="PANTHER" id="PTHR43384">
    <property type="entry name" value="SEPTUM SITE-DETERMINING PROTEIN MIND HOMOLOG, CHLOROPLASTIC-RELATED"/>
    <property type="match status" value="1"/>
</dbReference>
<dbReference type="PANTHER" id="PTHR43384:SF10">
    <property type="entry name" value="ATPASE INVOLVED IN CHROMOSOME PARTITIONING, PARA_MIND FAMILY"/>
    <property type="match status" value="1"/>
</dbReference>
<dbReference type="PIRSF" id="PIRSF003092">
    <property type="entry name" value="MinD"/>
    <property type="match status" value="1"/>
</dbReference>
<dbReference type="InterPro" id="IPR003593">
    <property type="entry name" value="AAA+_ATPase"/>
</dbReference>
<dbReference type="GO" id="GO:0009898">
    <property type="term" value="C:cytoplasmic side of plasma membrane"/>
    <property type="evidence" value="ECO:0007669"/>
    <property type="project" value="TreeGrafter"/>
</dbReference>
<dbReference type="PATRIC" id="fig|186497.12.peg.1677"/>
<dbReference type="PhylomeDB" id="Q8U0H8"/>
<dbReference type="Proteomes" id="UP000001013">
    <property type="component" value="Chromosome"/>
</dbReference>
<dbReference type="KEGG" id="pfu:PF1611"/>
<feature type="domain" description="AAA+ ATPase" evidence="4">
    <location>
        <begin position="8"/>
        <end position="168"/>
    </location>
</feature>
<dbReference type="HOGENOM" id="CLU_037612_0_3_2"/>
<dbReference type="InterPro" id="IPR050625">
    <property type="entry name" value="ParA/MinD_ATPase"/>
</dbReference>
<evidence type="ECO:0000256" key="1">
    <source>
        <dbReference type="ARBA" id="ARBA00022741"/>
    </source>
</evidence>
<dbReference type="STRING" id="186497.PF1611"/>
<gene>
    <name evidence="5" type="ordered locus">PF1611</name>
</gene>
<dbReference type="AlphaFoldDB" id="Q8U0H8"/>
<evidence type="ECO:0000256" key="3">
    <source>
        <dbReference type="PIRSR" id="PIRSR003092-1"/>
    </source>
</evidence>
<evidence type="ECO:0000259" key="4">
    <source>
        <dbReference type="SMART" id="SM00382"/>
    </source>
</evidence>